<gene>
    <name evidence="1" type="ORF">LY90DRAFT_643905</name>
</gene>
<sequence length="209" mass="24661">KHVNSRDLWIQQTSSKCWHRYSRVELKKRIAMNSKESPTLCRIYGKFLVSLNNEQWITCMYFNSNDLKEVPDYDSAYFNFIEPSENAIGLWIPRSLGYIPWSDRYKNDKEWLLYDVSRTPKIYIEFPNYSSLDGCTEKYYDGRMEDLPFVILKDREGIFKESFSGINATVEYQIEPLDVDCGVNMDGLKIRLVKFKLLGLSFHASNIFH</sequence>
<feature type="non-terminal residue" evidence="1">
    <location>
        <position position="1"/>
    </location>
</feature>
<dbReference type="OrthoDB" id="2120056at2759"/>
<dbReference type="AlphaFoldDB" id="A0A1Y2DIN8"/>
<keyword evidence="2" id="KW-1185">Reference proteome</keyword>
<organism evidence="1 2">
    <name type="scientific">Neocallimastix californiae</name>
    <dbReference type="NCBI Taxonomy" id="1754190"/>
    <lineage>
        <taxon>Eukaryota</taxon>
        <taxon>Fungi</taxon>
        <taxon>Fungi incertae sedis</taxon>
        <taxon>Chytridiomycota</taxon>
        <taxon>Chytridiomycota incertae sedis</taxon>
        <taxon>Neocallimastigomycetes</taxon>
        <taxon>Neocallimastigales</taxon>
        <taxon>Neocallimastigaceae</taxon>
        <taxon>Neocallimastix</taxon>
    </lineage>
</organism>
<dbReference type="EMBL" id="MCOG01000065">
    <property type="protein sequence ID" value="ORY58994.1"/>
    <property type="molecule type" value="Genomic_DNA"/>
</dbReference>
<name>A0A1Y2DIN8_9FUNG</name>
<protein>
    <submittedName>
        <fullName evidence="1">Uncharacterized protein</fullName>
    </submittedName>
</protein>
<evidence type="ECO:0000313" key="2">
    <source>
        <dbReference type="Proteomes" id="UP000193920"/>
    </source>
</evidence>
<reference evidence="1 2" key="1">
    <citation type="submission" date="2016-08" db="EMBL/GenBank/DDBJ databases">
        <title>A Parts List for Fungal Cellulosomes Revealed by Comparative Genomics.</title>
        <authorList>
            <consortium name="DOE Joint Genome Institute"/>
            <person name="Haitjema C.H."/>
            <person name="Gilmore S.P."/>
            <person name="Henske J.K."/>
            <person name="Solomon K.V."/>
            <person name="De Groot R."/>
            <person name="Kuo A."/>
            <person name="Mondo S.J."/>
            <person name="Salamov A.A."/>
            <person name="Labutti K."/>
            <person name="Zhao Z."/>
            <person name="Chiniquy J."/>
            <person name="Barry K."/>
            <person name="Brewer H.M."/>
            <person name="Purvine S.O."/>
            <person name="Wright A.T."/>
            <person name="Boxma B."/>
            <person name="Van Alen T."/>
            <person name="Hackstein J.H."/>
            <person name="Baker S.E."/>
            <person name="Grigoriev I.V."/>
            <person name="O'Malley M.A."/>
        </authorList>
    </citation>
    <scope>NUCLEOTIDE SEQUENCE [LARGE SCALE GENOMIC DNA]</scope>
    <source>
        <strain evidence="1 2">G1</strain>
    </source>
</reference>
<evidence type="ECO:0000313" key="1">
    <source>
        <dbReference type="EMBL" id="ORY58994.1"/>
    </source>
</evidence>
<dbReference type="Proteomes" id="UP000193920">
    <property type="component" value="Unassembled WGS sequence"/>
</dbReference>
<accession>A0A1Y2DIN8</accession>
<proteinExistence type="predicted"/>
<comment type="caution">
    <text evidence="1">The sequence shown here is derived from an EMBL/GenBank/DDBJ whole genome shotgun (WGS) entry which is preliminary data.</text>
</comment>